<protein>
    <recommendedName>
        <fullName evidence="4">Secreted protein</fullName>
    </recommendedName>
</protein>
<reference evidence="2" key="1">
    <citation type="journal article" date="2014" name="Int. J. Syst. Evol. Microbiol.">
        <title>Complete genome sequence of Corynebacterium casei LMG S-19264T (=DSM 44701T), isolated from a smear-ripened cheese.</title>
        <authorList>
            <consortium name="US DOE Joint Genome Institute (JGI-PGF)"/>
            <person name="Walter F."/>
            <person name="Albersmeier A."/>
            <person name="Kalinowski J."/>
            <person name="Ruckert C."/>
        </authorList>
    </citation>
    <scope>NUCLEOTIDE SEQUENCE</scope>
    <source>
        <strain evidence="2">JCM 4790</strain>
    </source>
</reference>
<gene>
    <name evidence="2" type="ORF">GCM10010358_70950</name>
</gene>
<organism evidence="2 3">
    <name type="scientific">Streptomyces minutiscleroticus</name>
    <dbReference type="NCBI Taxonomy" id="68238"/>
    <lineage>
        <taxon>Bacteria</taxon>
        <taxon>Bacillati</taxon>
        <taxon>Actinomycetota</taxon>
        <taxon>Actinomycetes</taxon>
        <taxon>Kitasatosporales</taxon>
        <taxon>Streptomycetaceae</taxon>
        <taxon>Streptomyces</taxon>
    </lineage>
</organism>
<evidence type="ECO:0000256" key="1">
    <source>
        <dbReference type="SAM" id="SignalP"/>
    </source>
</evidence>
<proteinExistence type="predicted"/>
<evidence type="ECO:0000313" key="2">
    <source>
        <dbReference type="EMBL" id="GGY07613.1"/>
    </source>
</evidence>
<reference evidence="2" key="2">
    <citation type="submission" date="2020-09" db="EMBL/GenBank/DDBJ databases">
        <authorList>
            <person name="Sun Q."/>
            <person name="Ohkuma M."/>
        </authorList>
    </citation>
    <scope>NUCLEOTIDE SEQUENCE</scope>
    <source>
        <strain evidence="2">JCM 4790</strain>
    </source>
</reference>
<dbReference type="Proteomes" id="UP000619244">
    <property type="component" value="Unassembled WGS sequence"/>
</dbReference>
<evidence type="ECO:0008006" key="4">
    <source>
        <dbReference type="Google" id="ProtNLM"/>
    </source>
</evidence>
<dbReference type="PROSITE" id="PS51257">
    <property type="entry name" value="PROKAR_LIPOPROTEIN"/>
    <property type="match status" value="1"/>
</dbReference>
<dbReference type="EMBL" id="BMVU01000063">
    <property type="protein sequence ID" value="GGY07613.1"/>
    <property type="molecule type" value="Genomic_DNA"/>
</dbReference>
<dbReference type="AlphaFoldDB" id="A0A918NZ70"/>
<keyword evidence="3" id="KW-1185">Reference proteome</keyword>
<keyword evidence="1" id="KW-0732">Signal</keyword>
<evidence type="ECO:0000313" key="3">
    <source>
        <dbReference type="Proteomes" id="UP000619244"/>
    </source>
</evidence>
<sequence length="180" mass="19155">MRVSRSIAASALAAAVAAGGLAVATPAQAATTSCKTSSKSFNLPGKPDVKVSLKICIRYTGTSGGYRHYTAWLSKASWDGTSFYTGGYRFNDFYIKMRAEHGSTVRTNCTYGTCEVRSLRSELDTEKGSKTFSSGASGYSNVYVSTKTKKWTADATVTYDIADDGKGNKTWGLAGTKAIT</sequence>
<feature type="signal peptide" evidence="1">
    <location>
        <begin position="1"/>
        <end position="29"/>
    </location>
</feature>
<comment type="caution">
    <text evidence="2">The sequence shown here is derived from an EMBL/GenBank/DDBJ whole genome shotgun (WGS) entry which is preliminary data.</text>
</comment>
<dbReference type="RefSeq" id="WP_190194426.1">
    <property type="nucleotide sequence ID" value="NZ_BMVU01000063.1"/>
</dbReference>
<feature type="chain" id="PRO_5037573014" description="Secreted protein" evidence="1">
    <location>
        <begin position="30"/>
        <end position="180"/>
    </location>
</feature>
<name>A0A918NZ70_9ACTN</name>
<accession>A0A918NZ70</accession>